<dbReference type="Gene3D" id="1.20.1740.10">
    <property type="entry name" value="Amino acid/polyamine transporter I"/>
    <property type="match status" value="1"/>
</dbReference>
<dbReference type="InterPro" id="IPR050367">
    <property type="entry name" value="APC_superfamily"/>
</dbReference>
<gene>
    <name evidence="7" type="ORF">C7B77_13785</name>
</gene>
<feature type="transmembrane region" description="Helical" evidence="6">
    <location>
        <begin position="412"/>
        <end position="431"/>
    </location>
</feature>
<dbReference type="PANTHER" id="PTHR42770">
    <property type="entry name" value="AMINO ACID TRANSPORTER-RELATED"/>
    <property type="match status" value="1"/>
</dbReference>
<dbReference type="Proteomes" id="UP000238937">
    <property type="component" value="Unassembled WGS sequence"/>
</dbReference>
<evidence type="ECO:0000256" key="4">
    <source>
        <dbReference type="ARBA" id="ARBA00022989"/>
    </source>
</evidence>
<evidence type="ECO:0000256" key="1">
    <source>
        <dbReference type="ARBA" id="ARBA00004651"/>
    </source>
</evidence>
<feature type="transmembrane region" description="Helical" evidence="6">
    <location>
        <begin position="387"/>
        <end position="406"/>
    </location>
</feature>
<dbReference type="GO" id="GO:0005886">
    <property type="term" value="C:plasma membrane"/>
    <property type="evidence" value="ECO:0007669"/>
    <property type="project" value="UniProtKB-SubCell"/>
</dbReference>
<keyword evidence="8" id="KW-1185">Reference proteome</keyword>
<evidence type="ECO:0000313" key="8">
    <source>
        <dbReference type="Proteomes" id="UP000238937"/>
    </source>
</evidence>
<dbReference type="RefSeq" id="WP_106305609.1">
    <property type="nucleotide sequence ID" value="NZ_PVWO01000161.1"/>
</dbReference>
<keyword evidence="2" id="KW-1003">Cell membrane</keyword>
<feature type="transmembrane region" description="Helical" evidence="6">
    <location>
        <begin position="232"/>
        <end position="253"/>
    </location>
</feature>
<comment type="caution">
    <text evidence="7">The sequence shown here is derived from an EMBL/GenBank/DDBJ whole genome shotgun (WGS) entry which is preliminary data.</text>
</comment>
<evidence type="ECO:0000313" key="7">
    <source>
        <dbReference type="EMBL" id="PSB55831.1"/>
    </source>
</evidence>
<keyword evidence="5 6" id="KW-0472">Membrane</keyword>
<feature type="transmembrane region" description="Helical" evidence="6">
    <location>
        <begin position="329"/>
        <end position="346"/>
    </location>
</feature>
<dbReference type="Pfam" id="PF13520">
    <property type="entry name" value="AA_permease_2"/>
    <property type="match status" value="1"/>
</dbReference>
<dbReference type="PANTHER" id="PTHR42770:SF11">
    <property type="entry name" value="INNER MEMBRANE TRANSPORT PROTEIN YBAT"/>
    <property type="match status" value="1"/>
</dbReference>
<dbReference type="OrthoDB" id="9804700at2"/>
<proteinExistence type="predicted"/>
<keyword evidence="3 6" id="KW-0812">Transmembrane</keyword>
<evidence type="ECO:0000256" key="2">
    <source>
        <dbReference type="ARBA" id="ARBA00022475"/>
    </source>
</evidence>
<evidence type="ECO:0000256" key="5">
    <source>
        <dbReference type="ARBA" id="ARBA00023136"/>
    </source>
</evidence>
<protein>
    <submittedName>
        <fullName evidence="7">Amino acid transporter</fullName>
    </submittedName>
</protein>
<evidence type="ECO:0000256" key="3">
    <source>
        <dbReference type="ARBA" id="ARBA00022692"/>
    </source>
</evidence>
<organism evidence="7 8">
    <name type="scientific">Chamaesiphon polymorphus CCALA 037</name>
    <dbReference type="NCBI Taxonomy" id="2107692"/>
    <lineage>
        <taxon>Bacteria</taxon>
        <taxon>Bacillati</taxon>
        <taxon>Cyanobacteriota</taxon>
        <taxon>Cyanophyceae</taxon>
        <taxon>Gomontiellales</taxon>
        <taxon>Chamaesiphonaceae</taxon>
        <taxon>Chamaesiphon</taxon>
    </lineage>
</organism>
<comment type="subcellular location">
    <subcellularLocation>
        <location evidence="1">Cell membrane</location>
        <topology evidence="1">Multi-pass membrane protein</topology>
    </subcellularLocation>
</comment>
<dbReference type="InterPro" id="IPR002293">
    <property type="entry name" value="AA/rel_permease1"/>
</dbReference>
<dbReference type="EMBL" id="PVWO01000161">
    <property type="protein sequence ID" value="PSB55831.1"/>
    <property type="molecule type" value="Genomic_DNA"/>
</dbReference>
<feature type="transmembrane region" description="Helical" evidence="6">
    <location>
        <begin position="78"/>
        <end position="100"/>
    </location>
</feature>
<feature type="transmembrane region" description="Helical" evidence="6">
    <location>
        <begin position="150"/>
        <end position="174"/>
    </location>
</feature>
<feature type="transmembrane region" description="Helical" evidence="6">
    <location>
        <begin position="194"/>
        <end position="211"/>
    </location>
</feature>
<evidence type="ECO:0000256" key="6">
    <source>
        <dbReference type="SAM" id="Phobius"/>
    </source>
</evidence>
<reference evidence="7 8" key="1">
    <citation type="submission" date="2018-03" db="EMBL/GenBank/DDBJ databases">
        <title>The ancient ancestry and fast evolution of plastids.</title>
        <authorList>
            <person name="Moore K.R."/>
            <person name="Magnabosco C."/>
            <person name="Momper L."/>
            <person name="Gold D.A."/>
            <person name="Bosak T."/>
            <person name="Fournier G.P."/>
        </authorList>
    </citation>
    <scope>NUCLEOTIDE SEQUENCE [LARGE SCALE GENOMIC DNA]</scope>
    <source>
        <strain evidence="7 8">CCALA 037</strain>
    </source>
</reference>
<dbReference type="GO" id="GO:0022857">
    <property type="term" value="F:transmembrane transporter activity"/>
    <property type="evidence" value="ECO:0007669"/>
    <property type="project" value="InterPro"/>
</dbReference>
<feature type="transmembrane region" description="Helical" evidence="6">
    <location>
        <begin position="120"/>
        <end position="143"/>
    </location>
</feature>
<accession>A0A2T1GEE4</accession>
<sequence length="438" mass="45838">MAANTETDELKRVFGLPTLVIYGVGDILGAGIYAVVGKIAGLSGGLVWAAFIVAMVVASMTALCYAELGSRLPKSGGVAYFIHTAFGIDWLSTLVGWLMFCTCIVSMATLSRAFAGYVNAIAPGIPDWSIVLALFAGLTFINFRGMKESSLLNIICTTLEVSGLIVVIVVASAFLAGGGANPPVVNPNVTSTPIGWTAVIQGAALAFYAFIGFEDIVNVAEEVKNPQRNVPIAILLSLGIAGVIYILVSWLAVQVFDPATLAASKAPLLDVVARAQPKFPAAIFTIVAAFAVLNTALLNFITSSRLLFGMSREGLLPGWLGRLHPDRSTPYRTFLVILPLAIGLAVSGTVQVLAGATATLILIMFALVNLSLIAIARREPHPAGFRVPLFVPAIALVLNLVLVAFASNDSRLLGLGFMAVGVVLVVLQSGLNKGRMAG</sequence>
<feature type="transmembrane region" description="Helical" evidence="6">
    <location>
        <begin position="19"/>
        <end position="40"/>
    </location>
</feature>
<name>A0A2T1GEE4_9CYAN</name>
<keyword evidence="4 6" id="KW-1133">Transmembrane helix</keyword>
<dbReference type="PIRSF" id="PIRSF006060">
    <property type="entry name" value="AA_transporter"/>
    <property type="match status" value="1"/>
</dbReference>
<feature type="transmembrane region" description="Helical" evidence="6">
    <location>
        <begin position="281"/>
        <end position="308"/>
    </location>
</feature>
<feature type="transmembrane region" description="Helical" evidence="6">
    <location>
        <begin position="46"/>
        <end position="66"/>
    </location>
</feature>
<dbReference type="AlphaFoldDB" id="A0A2T1GEE4"/>